<feature type="short sequence motif" description="HXTX 1" evidence="2">
    <location>
        <begin position="38"/>
        <end position="41"/>
    </location>
</feature>
<keyword evidence="5" id="KW-1185">Reference proteome</keyword>
<dbReference type="InterPro" id="IPR009097">
    <property type="entry name" value="Cyclic_Pdiesterase"/>
</dbReference>
<gene>
    <name evidence="4" type="ORF">SU86_006130</name>
</gene>
<feature type="active site" description="Proton acceptor" evidence="2">
    <location>
        <position position="122"/>
    </location>
</feature>
<comment type="function">
    <text evidence="2">Hydrolyzes RNA 2',3'-cyclic phosphodiester to an RNA 2'-phosphomonoester.</text>
</comment>
<organism evidence="4 5">
    <name type="scientific">Candidatus Nitrosotenuis cloacae</name>
    <dbReference type="NCBI Taxonomy" id="1603555"/>
    <lineage>
        <taxon>Archaea</taxon>
        <taxon>Nitrososphaerota</taxon>
        <taxon>Candidatus Nitrosotenuis</taxon>
    </lineage>
</organism>
<proteinExistence type="inferred from homology"/>
<accession>A0A3G1B7D6</accession>
<dbReference type="InterPro" id="IPR014051">
    <property type="entry name" value="Phosphoesterase_HXTX"/>
</dbReference>
<sequence>MRTFVAVEITDSTVLDSIKKLQGEIKVAAKPVETHNMHFTLLFLGEITQDVAKKVQAQLDGIKFSSFDVGFVGVGAFPKPKFPRVIWIGLDQGGEKLVELAKIVEQKLAPLGFKSDKPFKPHATIFRIKDKSGDITDQISKYNNVKFGTQRVSAIKFKQSVLTPSGPIYSDIGVINIQ</sequence>
<dbReference type="Proteomes" id="UP000266745">
    <property type="component" value="Chromosome"/>
</dbReference>
<dbReference type="InterPro" id="IPR004175">
    <property type="entry name" value="RNA_CPDase"/>
</dbReference>
<name>A0A3G1B7D6_9ARCH</name>
<dbReference type="HAMAP" id="MF_01940">
    <property type="entry name" value="RNA_CPDase"/>
    <property type="match status" value="1"/>
</dbReference>
<dbReference type="NCBIfam" id="TIGR02258">
    <property type="entry name" value="2_5_ligase"/>
    <property type="match status" value="1"/>
</dbReference>
<feature type="domain" description="Phosphoesterase HXTX" evidence="3">
    <location>
        <begin position="91"/>
        <end position="169"/>
    </location>
</feature>
<evidence type="ECO:0000259" key="3">
    <source>
        <dbReference type="Pfam" id="PF02834"/>
    </source>
</evidence>
<dbReference type="Pfam" id="PF02834">
    <property type="entry name" value="LigT_PEase"/>
    <property type="match status" value="2"/>
</dbReference>
<comment type="catalytic activity">
    <reaction evidence="2">
        <text>a 3'-end 2',3'-cyclophospho-ribonucleotide-RNA + H2O = a 3'-end 2'-phospho-ribonucleotide-RNA + H(+)</text>
        <dbReference type="Rhea" id="RHEA:11828"/>
        <dbReference type="Rhea" id="RHEA-COMP:10464"/>
        <dbReference type="Rhea" id="RHEA-COMP:17353"/>
        <dbReference type="ChEBI" id="CHEBI:15377"/>
        <dbReference type="ChEBI" id="CHEBI:15378"/>
        <dbReference type="ChEBI" id="CHEBI:83064"/>
        <dbReference type="ChEBI" id="CHEBI:173113"/>
        <dbReference type="EC" id="3.1.4.58"/>
    </reaction>
</comment>
<evidence type="ECO:0000256" key="1">
    <source>
        <dbReference type="ARBA" id="ARBA00022801"/>
    </source>
</evidence>
<dbReference type="PANTHER" id="PTHR35561">
    <property type="entry name" value="RNA 2',3'-CYCLIC PHOSPHODIESTERASE"/>
    <property type="match status" value="1"/>
</dbReference>
<dbReference type="SUPFAM" id="SSF55144">
    <property type="entry name" value="LigT-like"/>
    <property type="match status" value="1"/>
</dbReference>
<evidence type="ECO:0000313" key="5">
    <source>
        <dbReference type="Proteomes" id="UP000266745"/>
    </source>
</evidence>
<keyword evidence="1 2" id="KW-0378">Hydrolase</keyword>
<dbReference type="Gene3D" id="3.90.1140.10">
    <property type="entry name" value="Cyclic phosphodiesterase"/>
    <property type="match status" value="1"/>
</dbReference>
<comment type="similarity">
    <text evidence="2">Belongs to the 2H phosphoesterase superfamily. ThpR family.</text>
</comment>
<feature type="short sequence motif" description="HXTX 2" evidence="2">
    <location>
        <begin position="122"/>
        <end position="125"/>
    </location>
</feature>
<dbReference type="AlphaFoldDB" id="A0A3G1B7D6"/>
<dbReference type="GeneID" id="24875978"/>
<protein>
    <recommendedName>
        <fullName evidence="2">RNA 2',3'-cyclic phosphodiesterase</fullName>
        <shortName evidence="2">RNA 2',3'-CPDase</shortName>
        <ecNumber evidence="2">3.1.4.58</ecNumber>
    </recommendedName>
</protein>
<dbReference type="RefSeq" id="WP_048188916.1">
    <property type="nucleotide sequence ID" value="NZ_CP011097.1"/>
</dbReference>
<evidence type="ECO:0000256" key="2">
    <source>
        <dbReference type="HAMAP-Rule" id="MF_01940"/>
    </source>
</evidence>
<dbReference type="GO" id="GO:0008664">
    <property type="term" value="F:RNA 2',3'-cyclic 3'-phosphodiesterase activity"/>
    <property type="evidence" value="ECO:0007669"/>
    <property type="project" value="UniProtKB-EC"/>
</dbReference>
<feature type="active site" description="Proton donor" evidence="2">
    <location>
        <position position="38"/>
    </location>
</feature>
<dbReference type="OrthoDB" id="44091at2157"/>
<dbReference type="GO" id="GO:0004113">
    <property type="term" value="F:2',3'-cyclic-nucleotide 3'-phosphodiesterase activity"/>
    <property type="evidence" value="ECO:0007669"/>
    <property type="project" value="InterPro"/>
</dbReference>
<dbReference type="KEGG" id="tah:SU86_006130"/>
<reference evidence="4 5" key="1">
    <citation type="journal article" date="2016" name="Sci. Rep.">
        <title>A novel ammonia-oxidizing archaeon from wastewater treatment plant: Its enrichment, physiological and genomic characteristics.</title>
        <authorList>
            <person name="Li Y."/>
            <person name="Ding K."/>
            <person name="Wen X."/>
            <person name="Zhang B."/>
            <person name="Shen B."/>
            <person name="Yang Y."/>
        </authorList>
    </citation>
    <scope>NUCLEOTIDE SEQUENCE [LARGE SCALE GENOMIC DNA]</scope>
    <source>
        <strain evidence="4 5">SAT1</strain>
    </source>
</reference>
<feature type="domain" description="Phosphoesterase HXTX" evidence="3">
    <location>
        <begin position="12"/>
        <end position="87"/>
    </location>
</feature>
<dbReference type="PANTHER" id="PTHR35561:SF1">
    <property type="entry name" value="RNA 2',3'-CYCLIC PHOSPHODIESTERASE"/>
    <property type="match status" value="1"/>
</dbReference>
<dbReference type="STRING" id="1603555.SU86_006130"/>
<keyword evidence="4" id="KW-0436">Ligase</keyword>
<dbReference type="GO" id="GO:0016874">
    <property type="term" value="F:ligase activity"/>
    <property type="evidence" value="ECO:0007669"/>
    <property type="project" value="UniProtKB-KW"/>
</dbReference>
<dbReference type="EMBL" id="CP011097">
    <property type="protein sequence ID" value="AJZ76015.1"/>
    <property type="molecule type" value="Genomic_DNA"/>
</dbReference>
<evidence type="ECO:0000313" key="4">
    <source>
        <dbReference type="EMBL" id="AJZ76015.1"/>
    </source>
</evidence>
<dbReference type="EC" id="3.1.4.58" evidence="2"/>